<dbReference type="AlphaFoldDB" id="A0A4V3EJP4"/>
<name>A0A4V3EJP4_9ACTN</name>
<keyword evidence="2" id="KW-1185">Reference proteome</keyword>
<accession>A0A4V3EJP4</accession>
<dbReference type="InterPro" id="IPR011051">
    <property type="entry name" value="RmlC_Cupin_sf"/>
</dbReference>
<evidence type="ECO:0000313" key="1">
    <source>
        <dbReference type="EMBL" id="TDT17878.1"/>
    </source>
</evidence>
<proteinExistence type="predicted"/>
<dbReference type="OrthoDB" id="7059163at2"/>
<dbReference type="Gene3D" id="2.60.120.10">
    <property type="entry name" value="Jelly Rolls"/>
    <property type="match status" value="1"/>
</dbReference>
<dbReference type="Proteomes" id="UP000294558">
    <property type="component" value="Unassembled WGS sequence"/>
</dbReference>
<protein>
    <submittedName>
        <fullName evidence="1">Putative metal-dependent enzyme (Double-stranded beta helix superfamily)</fullName>
    </submittedName>
</protein>
<reference evidence="1 2" key="1">
    <citation type="submission" date="2019-03" db="EMBL/GenBank/DDBJ databases">
        <title>Sequencing the genomes of 1000 actinobacteria strains.</title>
        <authorList>
            <person name="Klenk H.-P."/>
        </authorList>
    </citation>
    <scope>NUCLEOTIDE SEQUENCE [LARGE SCALE GENOMIC DNA]</scope>
    <source>
        <strain evidence="1 2">DSM 18936</strain>
    </source>
</reference>
<dbReference type="EMBL" id="SOAU01000001">
    <property type="protein sequence ID" value="TDT17878.1"/>
    <property type="molecule type" value="Genomic_DNA"/>
</dbReference>
<comment type="caution">
    <text evidence="1">The sequence shown here is derived from an EMBL/GenBank/DDBJ whole genome shotgun (WGS) entry which is preliminary data.</text>
</comment>
<organism evidence="1 2">
    <name type="scientific">Ilumatobacter fluminis</name>
    <dbReference type="NCBI Taxonomy" id="467091"/>
    <lineage>
        <taxon>Bacteria</taxon>
        <taxon>Bacillati</taxon>
        <taxon>Actinomycetota</taxon>
        <taxon>Acidimicrobiia</taxon>
        <taxon>Acidimicrobiales</taxon>
        <taxon>Ilumatobacteraceae</taxon>
        <taxon>Ilumatobacter</taxon>
    </lineage>
</organism>
<dbReference type="InterPro" id="IPR014710">
    <property type="entry name" value="RmlC-like_jellyroll"/>
</dbReference>
<sequence length="194" mass="20886">MSDALASDKSILDEFVDRCRTIASGDDPVAALTREMERLVADPSALGETVSVPTAGASIAGFDEIVFEDDSVTVYLVHSAPDVVQPPHDHLMSAVIGVYEGRERHRFFRRSRDVPVPSGTADVDAGDVLALGPSAIHAISAPGAWCRAVHVYLGSLSSVDRTLFDPDTLDAEPMTAERYDAHCRHEPVRSTSWG</sequence>
<dbReference type="RefSeq" id="WP_133870133.1">
    <property type="nucleotide sequence ID" value="NZ_SOAU01000001.1"/>
</dbReference>
<gene>
    <name evidence="1" type="ORF">BDK89_3491</name>
</gene>
<dbReference type="SUPFAM" id="SSF51182">
    <property type="entry name" value="RmlC-like cupins"/>
    <property type="match status" value="1"/>
</dbReference>
<evidence type="ECO:0000313" key="2">
    <source>
        <dbReference type="Proteomes" id="UP000294558"/>
    </source>
</evidence>